<protein>
    <submittedName>
        <fullName evidence="1">Uncharacterized protein</fullName>
    </submittedName>
</protein>
<dbReference type="EMBL" id="AP035768">
    <property type="protein sequence ID" value="BFO20941.1"/>
    <property type="molecule type" value="Genomic_DNA"/>
</dbReference>
<dbReference type="AlphaFoldDB" id="A0AAT9HVB2"/>
<organism evidence="1">
    <name type="scientific">Streptomyces haneummycinicus</name>
    <dbReference type="NCBI Taxonomy" id="3074435"/>
    <lineage>
        <taxon>Bacteria</taxon>
        <taxon>Bacillati</taxon>
        <taxon>Actinomycetota</taxon>
        <taxon>Actinomycetes</taxon>
        <taxon>Kitasatosporales</taxon>
        <taxon>Streptomycetaceae</taxon>
        <taxon>Streptomyces</taxon>
    </lineage>
</organism>
<name>A0AAT9HVB2_9ACTN</name>
<evidence type="ECO:0000313" key="1">
    <source>
        <dbReference type="EMBL" id="BFO20941.1"/>
    </source>
</evidence>
<gene>
    <name evidence="1" type="ORF">SHKM778_73290</name>
</gene>
<reference evidence="1" key="1">
    <citation type="submission" date="2024-06" db="EMBL/GenBank/DDBJ databases">
        <authorList>
            <consortium name="consrtm"/>
            <person name="Uemura M."/>
            <person name="Terahara T."/>
        </authorList>
    </citation>
    <scope>NUCLEOTIDE SEQUENCE</scope>
    <source>
        <strain evidence="1">KM77-8</strain>
    </source>
</reference>
<accession>A0AAT9HVB2</accession>
<proteinExistence type="predicted"/>
<reference evidence="1" key="2">
    <citation type="submission" date="2024-07" db="EMBL/GenBank/DDBJ databases">
        <title>Streptomyces haneummycinica sp. nov., a new antibiotic-producing actinobacterium isolated from marine sediment.</title>
        <authorList>
            <person name="Uemura M."/>
            <person name="Hamada M."/>
            <person name="Hirano S."/>
            <person name="Kobayashi K."/>
            <person name="Ohshiro T."/>
            <person name="Kobayashi T."/>
            <person name="Terahara T."/>
        </authorList>
    </citation>
    <scope>NUCLEOTIDE SEQUENCE</scope>
    <source>
        <strain evidence="1">KM77-8</strain>
    </source>
</reference>
<sequence>MERTSTRAEPVLPGLYMGTRTRAERLLWPQQMYDGASPPAPAVRSVPPQMRLYELTHWLVTAEISAACRSRPAMKERPTLESWYSAPDS</sequence>